<evidence type="ECO:0000259" key="2">
    <source>
        <dbReference type="Pfam" id="PF00582"/>
    </source>
</evidence>
<dbReference type="InterPro" id="IPR006016">
    <property type="entry name" value="UspA"/>
</dbReference>
<accession>A0ABV9RQB0</accession>
<evidence type="ECO:0000313" key="4">
    <source>
        <dbReference type="Proteomes" id="UP001595909"/>
    </source>
</evidence>
<dbReference type="RefSeq" id="WP_274187934.1">
    <property type="nucleotide sequence ID" value="NZ_BAABHN010000051.1"/>
</dbReference>
<comment type="similarity">
    <text evidence="1">Belongs to the universal stress protein A family.</text>
</comment>
<feature type="domain" description="UspA" evidence="2">
    <location>
        <begin position="145"/>
        <end position="280"/>
    </location>
</feature>
<dbReference type="EMBL" id="JBHSIM010000051">
    <property type="protein sequence ID" value="MFC4835785.1"/>
    <property type="molecule type" value="Genomic_DNA"/>
</dbReference>
<organism evidence="3 4">
    <name type="scientific">Actinomycetospora chibensis</name>
    <dbReference type="NCBI Taxonomy" id="663606"/>
    <lineage>
        <taxon>Bacteria</taxon>
        <taxon>Bacillati</taxon>
        <taxon>Actinomycetota</taxon>
        <taxon>Actinomycetes</taxon>
        <taxon>Pseudonocardiales</taxon>
        <taxon>Pseudonocardiaceae</taxon>
        <taxon>Actinomycetospora</taxon>
    </lineage>
</organism>
<dbReference type="SUPFAM" id="SSF52402">
    <property type="entry name" value="Adenine nucleotide alpha hydrolases-like"/>
    <property type="match status" value="2"/>
</dbReference>
<protein>
    <submittedName>
        <fullName evidence="3">Universal stress protein</fullName>
    </submittedName>
</protein>
<evidence type="ECO:0000256" key="1">
    <source>
        <dbReference type="ARBA" id="ARBA00008791"/>
    </source>
</evidence>
<dbReference type="PANTHER" id="PTHR31964:SF113">
    <property type="entry name" value="USPA DOMAIN-CONTAINING PROTEIN"/>
    <property type="match status" value="1"/>
</dbReference>
<dbReference type="Pfam" id="PF00582">
    <property type="entry name" value="Usp"/>
    <property type="match status" value="2"/>
</dbReference>
<dbReference type="InterPro" id="IPR014729">
    <property type="entry name" value="Rossmann-like_a/b/a_fold"/>
</dbReference>
<proteinExistence type="inferred from homology"/>
<gene>
    <name evidence="3" type="ORF">ACFPEL_25475</name>
</gene>
<evidence type="ECO:0000313" key="3">
    <source>
        <dbReference type="EMBL" id="MFC4835785.1"/>
    </source>
</evidence>
<name>A0ABV9RQB0_9PSEU</name>
<sequence length="291" mass="29916">MGEPVVVGVDGSRSAWDALDWAAAEAAARGCPLLIVNACSPPVAPGPFVPVSGTDGASVVLLRRAQERVRVTTPDIEVTSRTIVGGAAPALASQPAQLLVVGTRGLGPVRAALAGSVSIATCSRAACPVVVVPPARERGHGPSRTRVVVGIDGSDRSRTAIGFAFAAAAQRGVGITALHAWTPRPPADFEGRGEDWTATEAVERHRLAAALAPWRNRFPRVDVRPTLVLEEPARALALESIGAALLVVGSRGRGCVTGALFGSVSHAVLHHAPCPTAVVRPMPIIERSSAA</sequence>
<keyword evidence="4" id="KW-1185">Reference proteome</keyword>
<comment type="caution">
    <text evidence="3">The sequence shown here is derived from an EMBL/GenBank/DDBJ whole genome shotgun (WGS) entry which is preliminary data.</text>
</comment>
<feature type="domain" description="UspA" evidence="2">
    <location>
        <begin position="3"/>
        <end position="133"/>
    </location>
</feature>
<dbReference type="Proteomes" id="UP001595909">
    <property type="component" value="Unassembled WGS sequence"/>
</dbReference>
<dbReference type="PRINTS" id="PR01438">
    <property type="entry name" value="UNVRSLSTRESS"/>
</dbReference>
<dbReference type="InterPro" id="IPR006015">
    <property type="entry name" value="Universal_stress_UspA"/>
</dbReference>
<reference evidence="4" key="1">
    <citation type="journal article" date="2019" name="Int. J. Syst. Evol. Microbiol.">
        <title>The Global Catalogue of Microorganisms (GCM) 10K type strain sequencing project: providing services to taxonomists for standard genome sequencing and annotation.</title>
        <authorList>
            <consortium name="The Broad Institute Genomics Platform"/>
            <consortium name="The Broad Institute Genome Sequencing Center for Infectious Disease"/>
            <person name="Wu L."/>
            <person name="Ma J."/>
        </authorList>
    </citation>
    <scope>NUCLEOTIDE SEQUENCE [LARGE SCALE GENOMIC DNA]</scope>
    <source>
        <strain evidence="4">CCUG 50347</strain>
    </source>
</reference>
<dbReference type="PANTHER" id="PTHR31964">
    <property type="entry name" value="ADENINE NUCLEOTIDE ALPHA HYDROLASES-LIKE SUPERFAMILY PROTEIN"/>
    <property type="match status" value="1"/>
</dbReference>
<dbReference type="Gene3D" id="3.40.50.620">
    <property type="entry name" value="HUPs"/>
    <property type="match status" value="2"/>
</dbReference>